<dbReference type="SUPFAM" id="SSF50630">
    <property type="entry name" value="Acid proteases"/>
    <property type="match status" value="1"/>
</dbReference>
<keyword evidence="5" id="KW-1185">Reference proteome</keyword>
<dbReference type="Pfam" id="PF00026">
    <property type="entry name" value="Asp"/>
    <property type="match status" value="1"/>
</dbReference>
<name>A0ABR1LT64_9PEZI</name>
<dbReference type="PROSITE" id="PS51767">
    <property type="entry name" value="PEPTIDASE_A1"/>
    <property type="match status" value="1"/>
</dbReference>
<reference evidence="4 5" key="1">
    <citation type="submission" date="2024-04" db="EMBL/GenBank/DDBJ databases">
        <title>Phyllosticta paracitricarpa is synonymous to the EU quarantine fungus P. citricarpa based on phylogenomic analyses.</title>
        <authorList>
            <consortium name="Lawrence Berkeley National Laboratory"/>
            <person name="Van Ingen-Buijs V.A."/>
            <person name="Van Westerhoven A.C."/>
            <person name="Haridas S."/>
            <person name="Skiadas P."/>
            <person name="Martin F."/>
            <person name="Groenewald J.Z."/>
            <person name="Crous P.W."/>
            <person name="Seidl M.F."/>
        </authorList>
    </citation>
    <scope>NUCLEOTIDE SEQUENCE [LARGE SCALE GENOMIC DNA]</scope>
    <source>
        <strain evidence="4 5">CBS 122670</strain>
    </source>
</reference>
<keyword evidence="2" id="KW-0472">Membrane</keyword>
<dbReference type="InterPro" id="IPR033121">
    <property type="entry name" value="PEPTIDASE_A1"/>
</dbReference>
<comment type="caution">
    <text evidence="4">The sequence shown here is derived from an EMBL/GenBank/DDBJ whole genome shotgun (WGS) entry which is preliminary data.</text>
</comment>
<accession>A0ABR1LT64</accession>
<evidence type="ECO:0000256" key="2">
    <source>
        <dbReference type="SAM" id="Phobius"/>
    </source>
</evidence>
<dbReference type="Proteomes" id="UP001365128">
    <property type="component" value="Unassembled WGS sequence"/>
</dbReference>
<dbReference type="EMBL" id="JBBPDW010000031">
    <property type="protein sequence ID" value="KAK7537980.1"/>
    <property type="molecule type" value="Genomic_DNA"/>
</dbReference>
<feature type="region of interest" description="Disordered" evidence="1">
    <location>
        <begin position="553"/>
        <end position="613"/>
    </location>
</feature>
<evidence type="ECO:0000256" key="1">
    <source>
        <dbReference type="SAM" id="MobiDB-lite"/>
    </source>
</evidence>
<gene>
    <name evidence="4" type="ORF">IWX46DRAFT_629079</name>
</gene>
<feature type="transmembrane region" description="Helical" evidence="2">
    <location>
        <begin position="385"/>
        <end position="407"/>
    </location>
</feature>
<evidence type="ECO:0000313" key="5">
    <source>
        <dbReference type="Proteomes" id="UP001365128"/>
    </source>
</evidence>
<proteinExistence type="predicted"/>
<feature type="compositionally biased region" description="Basic and acidic residues" evidence="1">
    <location>
        <begin position="575"/>
        <end position="599"/>
    </location>
</feature>
<evidence type="ECO:0000313" key="4">
    <source>
        <dbReference type="EMBL" id="KAK7537980.1"/>
    </source>
</evidence>
<sequence length="723" mass="77903">MFDGPDNSWSTFWLNIGNSTTDIRVLPSTSFSWIVAINSVGCENGPEDCQDSRGQFYDPASSAAPLGNVGMGSSTLQEPSVNASLVSDYVSFPDSLNNIHAESQAIANIAQIDYWVGLLPLNPKTNSISAVTNKYSSLLQTLKSQSHIPSLSWGYTAGANYKSSKVYGSLTLGGYDSSRFDNTTKVDGKFTDDPAQDFTVSLVSITTPEFDLLIAQPTTVVVDSTTPYFYFAQDLCDVFAEKLDLTWDETAGLYLLTEEQKNNLSTSVASMTFVLREFSTESRNDTLVPFVFPISAFLLNVSLNEINPRHSGWSWYFPLKPAAENTSPTLGRAFLQEAYIVADYERKEFSVSPVTWPDDLTYTPNYHTIDALGTPERGKSGGRSAGTLAGAVVGGSIGGLILACLILQCHRRRSRNQLRYSKPVCPSDTGPQTPKTSIAGGQLRASSIIASLFPFRNPWVDRRCEHAQDPGSTEVEHKRAIGSELDANGTGVYEMYQPNCPVPEFEGDTAHVAHDEVIAPAINRHARINSSPVSPHTVIDSSTQHKSIFEMEANSVGPSSQSASPCLPSPGSAEEVERHCIAAKQQRHDEQSEAGDRRTSGHSSVSALSPCSAHERRVSDRSFVSLSMFSDASTETLSSVSAERPCSAPSGVVWSTPSSPLTERDHVEGKGDGAGGKQTAPTKKRTSAGVVGRSPSLCSWSGREGVLNLGAITEDRDGENGCG</sequence>
<protein>
    <submittedName>
        <fullName evidence="4">Aspartic peptidase domain-containing protein</fullName>
    </submittedName>
</protein>
<feature type="compositionally biased region" description="Basic and acidic residues" evidence="1">
    <location>
        <begin position="662"/>
        <end position="671"/>
    </location>
</feature>
<feature type="region of interest" description="Disordered" evidence="1">
    <location>
        <begin position="635"/>
        <end position="695"/>
    </location>
</feature>
<keyword evidence="2" id="KW-1133">Transmembrane helix</keyword>
<dbReference type="Gene3D" id="2.40.70.10">
    <property type="entry name" value="Acid Proteases"/>
    <property type="match status" value="2"/>
</dbReference>
<organism evidence="4 5">
    <name type="scientific">Phyllosticta citricarpa</name>
    <dbReference type="NCBI Taxonomy" id="55181"/>
    <lineage>
        <taxon>Eukaryota</taxon>
        <taxon>Fungi</taxon>
        <taxon>Dikarya</taxon>
        <taxon>Ascomycota</taxon>
        <taxon>Pezizomycotina</taxon>
        <taxon>Dothideomycetes</taxon>
        <taxon>Dothideomycetes incertae sedis</taxon>
        <taxon>Botryosphaeriales</taxon>
        <taxon>Phyllostictaceae</taxon>
        <taxon>Phyllosticta</taxon>
    </lineage>
</organism>
<feature type="domain" description="Peptidase A1" evidence="3">
    <location>
        <begin position="1"/>
        <end position="352"/>
    </location>
</feature>
<evidence type="ECO:0000259" key="3">
    <source>
        <dbReference type="PROSITE" id="PS51767"/>
    </source>
</evidence>
<dbReference type="InterPro" id="IPR021109">
    <property type="entry name" value="Peptidase_aspartic_dom_sf"/>
</dbReference>
<keyword evidence="2" id="KW-0812">Transmembrane</keyword>